<comment type="caution">
    <text evidence="2">The sequence shown here is derived from an EMBL/GenBank/DDBJ whole genome shotgun (WGS) entry which is preliminary data.</text>
</comment>
<evidence type="ECO:0000313" key="3">
    <source>
        <dbReference type="Proteomes" id="UP001165121"/>
    </source>
</evidence>
<sequence>MQPRNADIESYYRRLHDNIGIKCVSTGIEAKRTNQLERRNINAKLAAGPPTFEAKTAQRNHISVTSSESATAARINICSWSSLDGAGSEELTGPVGRRGTPDAESSGEAGIDGTCSQLEEISWGSRDGSSTI</sequence>
<accession>A0A9W6Y7W2</accession>
<evidence type="ECO:0000313" key="2">
    <source>
        <dbReference type="EMBL" id="GMF55418.1"/>
    </source>
</evidence>
<reference evidence="2" key="1">
    <citation type="submission" date="2023-04" db="EMBL/GenBank/DDBJ databases">
        <title>Phytophthora fragariaefolia NBRC 109709.</title>
        <authorList>
            <person name="Ichikawa N."/>
            <person name="Sato H."/>
            <person name="Tonouchi N."/>
        </authorList>
    </citation>
    <scope>NUCLEOTIDE SEQUENCE</scope>
    <source>
        <strain evidence="2">NBRC 109709</strain>
    </source>
</reference>
<name>A0A9W6Y7W2_9STRA</name>
<gene>
    <name evidence="2" type="ORF">Pfra01_002334200</name>
</gene>
<evidence type="ECO:0000256" key="1">
    <source>
        <dbReference type="SAM" id="MobiDB-lite"/>
    </source>
</evidence>
<dbReference type="Proteomes" id="UP001165121">
    <property type="component" value="Unassembled WGS sequence"/>
</dbReference>
<feature type="region of interest" description="Disordered" evidence="1">
    <location>
        <begin position="84"/>
        <end position="132"/>
    </location>
</feature>
<dbReference type="AlphaFoldDB" id="A0A9W6Y7W2"/>
<dbReference type="EMBL" id="BSXT01003718">
    <property type="protein sequence ID" value="GMF55418.1"/>
    <property type="molecule type" value="Genomic_DNA"/>
</dbReference>
<proteinExistence type="predicted"/>
<keyword evidence="3" id="KW-1185">Reference proteome</keyword>
<protein>
    <submittedName>
        <fullName evidence="2">Unnamed protein product</fullName>
    </submittedName>
</protein>
<organism evidence="2 3">
    <name type="scientific">Phytophthora fragariaefolia</name>
    <dbReference type="NCBI Taxonomy" id="1490495"/>
    <lineage>
        <taxon>Eukaryota</taxon>
        <taxon>Sar</taxon>
        <taxon>Stramenopiles</taxon>
        <taxon>Oomycota</taxon>
        <taxon>Peronosporomycetes</taxon>
        <taxon>Peronosporales</taxon>
        <taxon>Peronosporaceae</taxon>
        <taxon>Phytophthora</taxon>
    </lineage>
</organism>